<accession>A0A7M2WYX8</accession>
<dbReference type="AlphaFoldDB" id="A0A7M2WYX8"/>
<dbReference type="Proteomes" id="UP000593765">
    <property type="component" value="Chromosome"/>
</dbReference>
<dbReference type="EMBL" id="CP063458">
    <property type="protein sequence ID" value="QOV90051.1"/>
    <property type="molecule type" value="Genomic_DNA"/>
</dbReference>
<dbReference type="InterPro" id="IPR054579">
    <property type="entry name" value="GCE-like_dom"/>
</dbReference>
<feature type="compositionally biased region" description="Basic and acidic residues" evidence="4">
    <location>
        <begin position="93"/>
        <end position="103"/>
    </location>
</feature>
<gene>
    <name evidence="6" type="ORF">IPV69_01365</name>
</gene>
<evidence type="ECO:0000256" key="2">
    <source>
        <dbReference type="ARBA" id="ARBA00022729"/>
    </source>
</evidence>
<dbReference type="InterPro" id="IPR029058">
    <property type="entry name" value="AB_hydrolase_fold"/>
</dbReference>
<dbReference type="Pfam" id="PF22244">
    <property type="entry name" value="GCE_fung"/>
    <property type="match status" value="1"/>
</dbReference>
<evidence type="ECO:0000256" key="1">
    <source>
        <dbReference type="ARBA" id="ARBA00022487"/>
    </source>
</evidence>
<organism evidence="6 7">
    <name type="scientific">Humisphaera borealis</name>
    <dbReference type="NCBI Taxonomy" id="2807512"/>
    <lineage>
        <taxon>Bacteria</taxon>
        <taxon>Pseudomonadati</taxon>
        <taxon>Planctomycetota</taxon>
        <taxon>Phycisphaerae</taxon>
        <taxon>Tepidisphaerales</taxon>
        <taxon>Tepidisphaeraceae</taxon>
        <taxon>Humisphaera</taxon>
    </lineage>
</organism>
<keyword evidence="2" id="KW-0732">Signal</keyword>
<dbReference type="RefSeq" id="WP_206293120.1">
    <property type="nucleotide sequence ID" value="NZ_CP063458.1"/>
</dbReference>
<keyword evidence="3" id="KW-0378">Hydrolase</keyword>
<evidence type="ECO:0000256" key="4">
    <source>
        <dbReference type="SAM" id="MobiDB-lite"/>
    </source>
</evidence>
<keyword evidence="1" id="KW-0719">Serine esterase</keyword>
<dbReference type="GO" id="GO:0052689">
    <property type="term" value="F:carboxylic ester hydrolase activity"/>
    <property type="evidence" value="ECO:0007669"/>
    <property type="project" value="UniProtKB-KW"/>
</dbReference>
<dbReference type="KEGG" id="hbs:IPV69_01365"/>
<keyword evidence="7" id="KW-1185">Reference proteome</keyword>
<feature type="region of interest" description="Disordered" evidence="4">
    <location>
        <begin position="1"/>
        <end position="25"/>
    </location>
</feature>
<evidence type="ECO:0000313" key="7">
    <source>
        <dbReference type="Proteomes" id="UP000593765"/>
    </source>
</evidence>
<proteinExistence type="predicted"/>
<evidence type="ECO:0000259" key="5">
    <source>
        <dbReference type="Pfam" id="PF22244"/>
    </source>
</evidence>
<feature type="region of interest" description="Disordered" evidence="4">
    <location>
        <begin position="81"/>
        <end position="104"/>
    </location>
</feature>
<dbReference type="SUPFAM" id="SSF53474">
    <property type="entry name" value="alpha/beta-Hydrolases"/>
    <property type="match status" value="1"/>
</dbReference>
<evidence type="ECO:0000313" key="6">
    <source>
        <dbReference type="EMBL" id="QOV90051.1"/>
    </source>
</evidence>
<name>A0A7M2WYX8_9BACT</name>
<protein>
    <submittedName>
        <fullName evidence="6">Acetylxylan esterase</fullName>
    </submittedName>
</protein>
<reference evidence="6 7" key="1">
    <citation type="submission" date="2020-10" db="EMBL/GenBank/DDBJ databases">
        <title>Wide distribution of Phycisphaera-like planctomycetes from WD2101 soil group in peatlands and genome analysis of the first cultivated representative.</title>
        <authorList>
            <person name="Dedysh S.N."/>
            <person name="Beletsky A.V."/>
            <person name="Ivanova A."/>
            <person name="Kulichevskaya I.S."/>
            <person name="Suzina N.E."/>
            <person name="Philippov D.A."/>
            <person name="Rakitin A.L."/>
            <person name="Mardanov A.V."/>
            <person name="Ravin N.V."/>
        </authorList>
    </citation>
    <scope>NUCLEOTIDE SEQUENCE [LARGE SCALE GENOMIC DNA]</scope>
    <source>
        <strain evidence="6 7">M1803</strain>
    </source>
</reference>
<evidence type="ECO:0000256" key="3">
    <source>
        <dbReference type="ARBA" id="ARBA00022801"/>
    </source>
</evidence>
<dbReference type="Gene3D" id="3.40.50.1820">
    <property type="entry name" value="alpha/beta hydrolase"/>
    <property type="match status" value="1"/>
</dbReference>
<sequence length="408" mass="45436">MAKEEPPRAAGIGVTTRTPVDELPSIKELPDPFLFVDGSRVKSPDDWPRRREELKKLIQTYQYGTLPPVPPAGQVRVKEDPAYIPPKRSGSNADKKDEPEPKIDYPAGTKVVSYLITVGPENDTARQVPFHLMLTLPPGKGPFPVVVRGDLCWGRVKPEIAAEIARRGYILADFDRTEIVPDKKGDRNGPGYVAYPDLDASATAFWAWGYHRVIDVLMKHEDVDKAKIVVTGHSRGGKTTIVAGLMDDRIALTVPNNSGCGGAGCYRYQAPKSEAIENITKSFPYWFQPQFTDFIGKIDRLPIDQHSVKAAFAPRALLTCEALGDLWANPEGSQVTYAAAREVYDYLGAGDKIAIHYREGKHEQNFEDWSTLMDFADQLFNGKKVERKFNNLAFPEAPKPWSWKAPAK</sequence>
<feature type="domain" description="4-O-methyl-glucuronoyl methylesterase-like" evidence="5">
    <location>
        <begin position="125"/>
        <end position="348"/>
    </location>
</feature>